<comment type="similarity">
    <text evidence="6">Belongs to the PINc/VapC protein family.</text>
</comment>
<dbReference type="InterPro" id="IPR022907">
    <property type="entry name" value="VapC_family"/>
</dbReference>
<evidence type="ECO:0000256" key="5">
    <source>
        <dbReference type="ARBA" id="ARBA00022842"/>
    </source>
</evidence>
<feature type="binding site" evidence="6">
    <location>
        <position position="5"/>
    </location>
    <ligand>
        <name>Mg(2+)</name>
        <dbReference type="ChEBI" id="CHEBI:18420"/>
    </ligand>
</feature>
<evidence type="ECO:0000313" key="9">
    <source>
        <dbReference type="Proteomes" id="UP000315389"/>
    </source>
</evidence>
<dbReference type="InterPro" id="IPR029060">
    <property type="entry name" value="PIN-like_dom_sf"/>
</dbReference>
<comment type="function">
    <text evidence="6">Toxic component of a toxin-antitoxin (TA) system. An RNase.</text>
</comment>
<dbReference type="EMBL" id="VFOS01000002">
    <property type="protein sequence ID" value="TQL62053.1"/>
    <property type="molecule type" value="Genomic_DNA"/>
</dbReference>
<proteinExistence type="inferred from homology"/>
<comment type="caution">
    <text evidence="8">The sequence shown here is derived from an EMBL/GenBank/DDBJ whole genome shotgun (WGS) entry which is preliminary data.</text>
</comment>
<dbReference type="AlphaFoldDB" id="A0A542ZNW8"/>
<dbReference type="SUPFAM" id="SSF88723">
    <property type="entry name" value="PIN domain-like"/>
    <property type="match status" value="1"/>
</dbReference>
<keyword evidence="9" id="KW-1185">Reference proteome</keyword>
<dbReference type="GO" id="GO:0004540">
    <property type="term" value="F:RNA nuclease activity"/>
    <property type="evidence" value="ECO:0007669"/>
    <property type="project" value="InterPro"/>
</dbReference>
<dbReference type="GO" id="GO:0090729">
    <property type="term" value="F:toxin activity"/>
    <property type="evidence" value="ECO:0007669"/>
    <property type="project" value="UniProtKB-KW"/>
</dbReference>
<dbReference type="Gene3D" id="3.40.50.1010">
    <property type="entry name" value="5'-nuclease"/>
    <property type="match status" value="1"/>
</dbReference>
<keyword evidence="2 6" id="KW-0540">Nuclease</keyword>
<evidence type="ECO:0000256" key="2">
    <source>
        <dbReference type="ARBA" id="ARBA00022722"/>
    </source>
</evidence>
<evidence type="ECO:0000259" key="7">
    <source>
        <dbReference type="Pfam" id="PF01850"/>
    </source>
</evidence>
<evidence type="ECO:0000256" key="6">
    <source>
        <dbReference type="HAMAP-Rule" id="MF_00265"/>
    </source>
</evidence>
<dbReference type="GO" id="GO:0016787">
    <property type="term" value="F:hydrolase activity"/>
    <property type="evidence" value="ECO:0007669"/>
    <property type="project" value="UniProtKB-KW"/>
</dbReference>
<name>A0A542ZNW8_RARFA</name>
<comment type="caution">
    <text evidence="6">Lacks conserved residue(s) required for the propagation of feature annotation.</text>
</comment>
<keyword evidence="1 6" id="KW-1277">Toxin-antitoxin system</keyword>
<accession>A0A542ZNW8</accession>
<dbReference type="GO" id="GO:0000287">
    <property type="term" value="F:magnesium ion binding"/>
    <property type="evidence" value="ECO:0007669"/>
    <property type="project" value="UniProtKB-UniRule"/>
</dbReference>
<reference evidence="8 9" key="1">
    <citation type="submission" date="2019-06" db="EMBL/GenBank/DDBJ databases">
        <title>Sequencing the genomes of 1000 actinobacteria strains.</title>
        <authorList>
            <person name="Klenk H.-P."/>
        </authorList>
    </citation>
    <scope>NUCLEOTIDE SEQUENCE [LARGE SCALE GENOMIC DNA]</scope>
    <source>
        <strain evidence="8 9">DSM 4813</strain>
    </source>
</reference>
<evidence type="ECO:0000256" key="1">
    <source>
        <dbReference type="ARBA" id="ARBA00022649"/>
    </source>
</evidence>
<keyword evidence="6" id="KW-0800">Toxin</keyword>
<dbReference type="HAMAP" id="MF_00265">
    <property type="entry name" value="VapC_Nob1"/>
    <property type="match status" value="1"/>
</dbReference>
<dbReference type="Proteomes" id="UP000315389">
    <property type="component" value="Unassembled WGS sequence"/>
</dbReference>
<comment type="cofactor">
    <cofactor evidence="6">
        <name>Mg(2+)</name>
        <dbReference type="ChEBI" id="CHEBI:18420"/>
    </cofactor>
</comment>
<evidence type="ECO:0000256" key="4">
    <source>
        <dbReference type="ARBA" id="ARBA00022801"/>
    </source>
</evidence>
<dbReference type="EC" id="3.1.-.-" evidence="6"/>
<feature type="domain" description="PIN" evidence="7">
    <location>
        <begin position="2"/>
        <end position="118"/>
    </location>
</feature>
<dbReference type="RefSeq" id="WP_170222674.1">
    <property type="nucleotide sequence ID" value="NZ_BAAASV010000002.1"/>
</dbReference>
<sequence length="126" mass="13191">MIVLDASVLFAFLESSDAHHGRAVAILRKVFEGRVLIHPLTLAEVLVGPARFGRAARIMDELLATGLEVVPQGAAEALSMAEVRAATRLKMPECCVLAAAISTGASLATFDEKLATAAAAAHVRTI</sequence>
<dbReference type="Pfam" id="PF01850">
    <property type="entry name" value="PIN"/>
    <property type="match status" value="1"/>
</dbReference>
<dbReference type="CDD" id="cd09854">
    <property type="entry name" value="PIN_VapC-like"/>
    <property type="match status" value="1"/>
</dbReference>
<protein>
    <recommendedName>
        <fullName evidence="6">Ribonuclease VapC</fullName>
        <shortName evidence="6">RNase VapC</shortName>
        <ecNumber evidence="6">3.1.-.-</ecNumber>
    </recommendedName>
    <alternativeName>
        <fullName evidence="6">Toxin VapC</fullName>
    </alternativeName>
</protein>
<keyword evidence="5 6" id="KW-0460">Magnesium</keyword>
<keyword evidence="4 6" id="KW-0378">Hydrolase</keyword>
<evidence type="ECO:0000256" key="3">
    <source>
        <dbReference type="ARBA" id="ARBA00022723"/>
    </source>
</evidence>
<dbReference type="InterPro" id="IPR002716">
    <property type="entry name" value="PIN_dom"/>
</dbReference>
<keyword evidence="3 6" id="KW-0479">Metal-binding</keyword>
<evidence type="ECO:0000313" key="8">
    <source>
        <dbReference type="EMBL" id="TQL62053.1"/>
    </source>
</evidence>
<organism evidence="8 9">
    <name type="scientific">Rarobacter faecitabidus</name>
    <dbReference type="NCBI Taxonomy" id="13243"/>
    <lineage>
        <taxon>Bacteria</taxon>
        <taxon>Bacillati</taxon>
        <taxon>Actinomycetota</taxon>
        <taxon>Actinomycetes</taxon>
        <taxon>Micrococcales</taxon>
        <taxon>Rarobacteraceae</taxon>
        <taxon>Rarobacter</taxon>
    </lineage>
</organism>
<gene>
    <name evidence="6" type="primary">vapC</name>
    <name evidence="8" type="ORF">FB461_1686</name>
</gene>